<evidence type="ECO:0000256" key="2">
    <source>
        <dbReference type="ARBA" id="ARBA00022729"/>
    </source>
</evidence>
<dbReference type="Proteomes" id="UP000838672">
    <property type="component" value="Unassembled WGS sequence"/>
</dbReference>
<evidence type="ECO:0000256" key="3">
    <source>
        <dbReference type="SAM" id="MobiDB-lite"/>
    </source>
</evidence>
<gene>
    <name evidence="6" type="primary">damX_2</name>
    <name evidence="6" type="ORF">VST7929_02812</name>
</gene>
<evidence type="ECO:0000256" key="4">
    <source>
        <dbReference type="SAM" id="SignalP"/>
    </source>
</evidence>
<accession>A0ABM8ZY05</accession>
<evidence type="ECO:0000259" key="5">
    <source>
        <dbReference type="PROSITE" id="PS51724"/>
    </source>
</evidence>
<name>A0ABM8ZY05_9VIBR</name>
<protein>
    <recommendedName>
        <fullName evidence="1">Type IV secretion system putative lipoprotein virB7</fullName>
    </recommendedName>
</protein>
<dbReference type="PROSITE" id="PS51257">
    <property type="entry name" value="PROKAR_LIPOPROTEIN"/>
    <property type="match status" value="1"/>
</dbReference>
<dbReference type="SUPFAM" id="SSF110997">
    <property type="entry name" value="Sporulation related repeat"/>
    <property type="match status" value="1"/>
</dbReference>
<keyword evidence="6" id="KW-0132">Cell division</keyword>
<feature type="signal peptide" evidence="4">
    <location>
        <begin position="1"/>
        <end position="24"/>
    </location>
</feature>
<keyword evidence="2 4" id="KW-0732">Signal</keyword>
<feature type="region of interest" description="Disordered" evidence="3">
    <location>
        <begin position="40"/>
        <end position="64"/>
    </location>
</feature>
<keyword evidence="7" id="KW-1185">Reference proteome</keyword>
<evidence type="ECO:0000256" key="1">
    <source>
        <dbReference type="ARBA" id="ARBA00017922"/>
    </source>
</evidence>
<dbReference type="Gene3D" id="3.30.70.1070">
    <property type="entry name" value="Sporulation related repeat"/>
    <property type="match status" value="1"/>
</dbReference>
<feature type="chain" id="PRO_5045075062" description="Type IV secretion system putative lipoprotein virB7" evidence="4">
    <location>
        <begin position="25"/>
        <end position="203"/>
    </location>
</feature>
<dbReference type="InterPro" id="IPR036680">
    <property type="entry name" value="SPOR-like_sf"/>
</dbReference>
<feature type="compositionally biased region" description="Polar residues" evidence="3">
    <location>
        <begin position="40"/>
        <end position="54"/>
    </location>
</feature>
<proteinExistence type="predicted"/>
<organism evidence="6 7">
    <name type="scientific">Vibrio stylophorae</name>
    <dbReference type="NCBI Taxonomy" id="659351"/>
    <lineage>
        <taxon>Bacteria</taxon>
        <taxon>Pseudomonadati</taxon>
        <taxon>Pseudomonadota</taxon>
        <taxon>Gammaproteobacteria</taxon>
        <taxon>Vibrionales</taxon>
        <taxon>Vibrionaceae</taxon>
        <taxon>Vibrio</taxon>
    </lineage>
</organism>
<dbReference type="InterPro" id="IPR012640">
    <property type="entry name" value="Membr_lipoprot_lipid_attach_CS"/>
</dbReference>
<dbReference type="PROSITE" id="PS51724">
    <property type="entry name" value="SPOR"/>
    <property type="match status" value="1"/>
</dbReference>
<feature type="domain" description="SPOR" evidence="5">
    <location>
        <begin position="109"/>
        <end position="187"/>
    </location>
</feature>
<dbReference type="InterPro" id="IPR007730">
    <property type="entry name" value="SPOR-like_dom"/>
</dbReference>
<dbReference type="GO" id="GO:0051301">
    <property type="term" value="P:cell division"/>
    <property type="evidence" value="ECO:0007669"/>
    <property type="project" value="UniProtKB-KW"/>
</dbReference>
<dbReference type="Pfam" id="PF05036">
    <property type="entry name" value="SPOR"/>
    <property type="match status" value="1"/>
</dbReference>
<evidence type="ECO:0000313" key="6">
    <source>
        <dbReference type="EMBL" id="CAH0535151.1"/>
    </source>
</evidence>
<keyword evidence="6" id="KW-0131">Cell cycle</keyword>
<sequence length="203" mass="22144">MMMKKIIPATVLLAFLSGCSTSNPQISTSSTVVEEIKTAPATTQPALTENSNDMMGTEEVSPDLAVSGDLPPAQPMPETVPIVQPEQKPVPEVKPAPKPEPKPIPAVAHKPQANYTLQVMAVSHKKNYQSFVQSLPKHEAIWINEKSVDGIPWYAILYGEFATRDEAKAALNALPASVRKLGPFIRSFESIEKSAYPKLERLN</sequence>
<evidence type="ECO:0000313" key="7">
    <source>
        <dbReference type="Proteomes" id="UP000838672"/>
    </source>
</evidence>
<dbReference type="Pfam" id="PF08139">
    <property type="entry name" value="LPAM_1"/>
    <property type="match status" value="1"/>
</dbReference>
<reference evidence="6" key="1">
    <citation type="submission" date="2021-11" db="EMBL/GenBank/DDBJ databases">
        <authorList>
            <person name="Rodrigo-Torres L."/>
            <person name="Arahal R. D."/>
            <person name="Lucena T."/>
        </authorList>
    </citation>
    <scope>NUCLEOTIDE SEQUENCE</scope>
    <source>
        <strain evidence="6">CECT 7929</strain>
    </source>
</reference>
<comment type="caution">
    <text evidence="6">The sequence shown here is derived from an EMBL/GenBank/DDBJ whole genome shotgun (WGS) entry which is preliminary data.</text>
</comment>
<dbReference type="EMBL" id="CAKLDI010000002">
    <property type="protein sequence ID" value="CAH0535151.1"/>
    <property type="molecule type" value="Genomic_DNA"/>
</dbReference>